<accession>E6W197</accession>
<dbReference type="Pfam" id="PF00512">
    <property type="entry name" value="HisKA"/>
    <property type="match status" value="1"/>
</dbReference>
<dbReference type="InterPro" id="IPR003594">
    <property type="entry name" value="HATPase_dom"/>
</dbReference>
<dbReference type="PRINTS" id="PR00344">
    <property type="entry name" value="BCTRLSENSOR"/>
</dbReference>
<dbReference type="EC" id="2.7.13.3" evidence="2"/>
<dbReference type="PANTHER" id="PTHR43711">
    <property type="entry name" value="TWO-COMPONENT HISTIDINE KINASE"/>
    <property type="match status" value="1"/>
</dbReference>
<evidence type="ECO:0000256" key="7">
    <source>
        <dbReference type="SAM" id="Coils"/>
    </source>
</evidence>
<comment type="catalytic activity">
    <reaction evidence="1">
        <text>ATP + protein L-histidine = ADP + protein N-phospho-L-histidine.</text>
        <dbReference type="EC" id="2.7.13.3"/>
    </reaction>
</comment>
<evidence type="ECO:0000256" key="1">
    <source>
        <dbReference type="ARBA" id="ARBA00000085"/>
    </source>
</evidence>
<dbReference type="InterPro" id="IPR005467">
    <property type="entry name" value="His_kinase_dom"/>
</dbReference>
<dbReference type="InterPro" id="IPR004358">
    <property type="entry name" value="Sig_transdc_His_kin-like_C"/>
</dbReference>
<feature type="coiled-coil region" evidence="7">
    <location>
        <begin position="110"/>
        <end position="144"/>
    </location>
</feature>
<dbReference type="InterPro" id="IPR036097">
    <property type="entry name" value="HisK_dim/P_sf"/>
</dbReference>
<dbReference type="HOGENOM" id="CLU_000445_89_2_0"/>
<keyword evidence="5" id="KW-0418">Kinase</keyword>
<dbReference type="eggNOG" id="COG2205">
    <property type="taxonomic scope" value="Bacteria"/>
</dbReference>
<keyword evidence="7" id="KW-0175">Coiled coil</keyword>
<dbReference type="PANTHER" id="PTHR43711:SF31">
    <property type="entry name" value="HISTIDINE KINASE"/>
    <property type="match status" value="1"/>
</dbReference>
<dbReference type="KEGG" id="din:Selin_1789"/>
<evidence type="ECO:0000256" key="5">
    <source>
        <dbReference type="ARBA" id="ARBA00022777"/>
    </source>
</evidence>
<dbReference type="FunFam" id="3.30.565.10:FF:000006">
    <property type="entry name" value="Sensor histidine kinase WalK"/>
    <property type="match status" value="1"/>
</dbReference>
<keyword evidence="10" id="KW-1185">Reference proteome</keyword>
<dbReference type="CDD" id="cd00082">
    <property type="entry name" value="HisKA"/>
    <property type="match status" value="1"/>
</dbReference>
<organism evidence="9 10">
    <name type="scientific">Desulfurispirillum indicum (strain ATCC BAA-1389 / DSM 22839 / S5)</name>
    <dbReference type="NCBI Taxonomy" id="653733"/>
    <lineage>
        <taxon>Bacteria</taxon>
        <taxon>Pseudomonadati</taxon>
        <taxon>Chrysiogenota</taxon>
        <taxon>Chrysiogenia</taxon>
        <taxon>Chrysiogenales</taxon>
        <taxon>Chrysiogenaceae</taxon>
        <taxon>Desulfurispirillum</taxon>
    </lineage>
</organism>
<dbReference type="Gene3D" id="1.10.287.130">
    <property type="match status" value="1"/>
</dbReference>
<dbReference type="SMART" id="SM00388">
    <property type="entry name" value="HisKA"/>
    <property type="match status" value="1"/>
</dbReference>
<dbReference type="GO" id="GO:0005524">
    <property type="term" value="F:ATP binding"/>
    <property type="evidence" value="ECO:0007669"/>
    <property type="project" value="UniProtKB-KW"/>
</dbReference>
<sequence length="378" mass="42427">MKHDIGTPLLHHIMERSAMAVLVLDREGRILETNSYAKSLVGRDILRLFLSEVILDFSSTFCLKSCLQNSKDSYLLNLPSIDGLAHTLYFRFYEEAEYILAIGEQHHEEINLLRKNMIDLNHELGNANRDLQKKHAELEKLNELKNQFLGMAAHDLRNPIGTIMTLSDFLLEEAFEHLSSEHIHFLTMIRSSSGFMLNLLNDLLDIAKIEAGRMGLNITPVNLETLIEKTLAFQRFQARKKRVELVFSCYEQHPMVLADSLKIEQVLQNLLTNAIKFSPPEGKVTVNLFGSQGHLTVAVTDQGPGIPADQLSNIFKPFSRDVPPAPEGEKGTGLGLSIVQKIILAHRGSIWVESKPGEGTSFLFALQAQPHEDAPTTQ</sequence>
<dbReference type="SUPFAM" id="SSF47384">
    <property type="entry name" value="Homodimeric domain of signal transducing histidine kinase"/>
    <property type="match status" value="1"/>
</dbReference>
<name>E6W197_DESIS</name>
<dbReference type="InterPro" id="IPR003661">
    <property type="entry name" value="HisK_dim/P_dom"/>
</dbReference>
<feature type="domain" description="Histidine kinase" evidence="8">
    <location>
        <begin position="151"/>
        <end position="370"/>
    </location>
</feature>
<dbReference type="InParanoid" id="E6W197"/>
<dbReference type="PROSITE" id="PS50109">
    <property type="entry name" value="HIS_KIN"/>
    <property type="match status" value="1"/>
</dbReference>
<dbReference type="SMART" id="SM00387">
    <property type="entry name" value="HATPase_c"/>
    <property type="match status" value="1"/>
</dbReference>
<keyword evidence="3" id="KW-0597">Phosphoprotein</keyword>
<evidence type="ECO:0000313" key="9">
    <source>
        <dbReference type="EMBL" id="ADU66517.1"/>
    </source>
</evidence>
<dbReference type="InterPro" id="IPR036890">
    <property type="entry name" value="HATPase_C_sf"/>
</dbReference>
<reference evidence="9 10" key="1">
    <citation type="submission" date="2010-12" db="EMBL/GenBank/DDBJ databases">
        <title>Complete sequence of Desulfurispirillum indicum S5.</title>
        <authorList>
            <consortium name="US DOE Joint Genome Institute"/>
            <person name="Lucas S."/>
            <person name="Copeland A."/>
            <person name="Lapidus A."/>
            <person name="Cheng J.-F."/>
            <person name="Goodwin L."/>
            <person name="Pitluck S."/>
            <person name="Chertkov O."/>
            <person name="Held B."/>
            <person name="Detter J.C."/>
            <person name="Han C."/>
            <person name="Tapia R."/>
            <person name="Land M."/>
            <person name="Hauser L."/>
            <person name="Kyrpides N."/>
            <person name="Ivanova N."/>
            <person name="Mikhailova N."/>
            <person name="Haggblom M."/>
            <person name="Rauschenbach I."/>
            <person name="Bini E."/>
            <person name="Woyke T."/>
        </authorList>
    </citation>
    <scope>NUCLEOTIDE SEQUENCE [LARGE SCALE GENOMIC DNA]</scope>
    <source>
        <strain evidence="10">ATCC BAA-1389 / DSM 22839 / S5</strain>
    </source>
</reference>
<keyword evidence="6" id="KW-0902">Two-component regulatory system</keyword>
<proteinExistence type="predicted"/>
<dbReference type="Pfam" id="PF02518">
    <property type="entry name" value="HATPase_c"/>
    <property type="match status" value="1"/>
</dbReference>
<dbReference type="RefSeq" id="WP_013506397.1">
    <property type="nucleotide sequence ID" value="NC_014836.1"/>
</dbReference>
<dbReference type="STRING" id="653733.Selin_1789"/>
<dbReference type="GO" id="GO:0000155">
    <property type="term" value="F:phosphorelay sensor kinase activity"/>
    <property type="evidence" value="ECO:0007669"/>
    <property type="project" value="InterPro"/>
</dbReference>
<evidence type="ECO:0000256" key="2">
    <source>
        <dbReference type="ARBA" id="ARBA00012438"/>
    </source>
</evidence>
<protein>
    <recommendedName>
        <fullName evidence="2">histidine kinase</fullName>
        <ecNumber evidence="2">2.7.13.3</ecNumber>
    </recommendedName>
</protein>
<dbReference type="AlphaFoldDB" id="E6W197"/>
<gene>
    <name evidence="9" type="ordered locus">Selin_1789</name>
</gene>
<keyword evidence="9" id="KW-0547">Nucleotide-binding</keyword>
<evidence type="ECO:0000256" key="4">
    <source>
        <dbReference type="ARBA" id="ARBA00022679"/>
    </source>
</evidence>
<evidence type="ECO:0000256" key="6">
    <source>
        <dbReference type="ARBA" id="ARBA00023012"/>
    </source>
</evidence>
<keyword evidence="4" id="KW-0808">Transferase</keyword>
<evidence type="ECO:0000259" key="8">
    <source>
        <dbReference type="PROSITE" id="PS50109"/>
    </source>
</evidence>
<dbReference type="Gene3D" id="3.30.565.10">
    <property type="entry name" value="Histidine kinase-like ATPase, C-terminal domain"/>
    <property type="match status" value="1"/>
</dbReference>
<dbReference type="InterPro" id="IPR050736">
    <property type="entry name" value="Sensor_HK_Regulatory"/>
</dbReference>
<dbReference type="EMBL" id="CP002432">
    <property type="protein sequence ID" value="ADU66517.1"/>
    <property type="molecule type" value="Genomic_DNA"/>
</dbReference>
<dbReference type="SUPFAM" id="SSF55874">
    <property type="entry name" value="ATPase domain of HSP90 chaperone/DNA topoisomerase II/histidine kinase"/>
    <property type="match status" value="1"/>
</dbReference>
<evidence type="ECO:0000313" key="10">
    <source>
        <dbReference type="Proteomes" id="UP000002572"/>
    </source>
</evidence>
<dbReference type="OrthoDB" id="9770955at2"/>
<dbReference type="CDD" id="cd00075">
    <property type="entry name" value="HATPase"/>
    <property type="match status" value="1"/>
</dbReference>
<keyword evidence="9" id="KW-0067">ATP-binding</keyword>
<evidence type="ECO:0000256" key="3">
    <source>
        <dbReference type="ARBA" id="ARBA00022553"/>
    </source>
</evidence>
<dbReference type="Proteomes" id="UP000002572">
    <property type="component" value="Chromosome"/>
</dbReference>